<name>A0A166H376_9MICO</name>
<dbReference type="Pfam" id="PF00083">
    <property type="entry name" value="Sugar_tr"/>
    <property type="match status" value="1"/>
</dbReference>
<feature type="transmembrane region" description="Helical" evidence="8">
    <location>
        <begin position="95"/>
        <end position="115"/>
    </location>
</feature>
<dbReference type="InterPro" id="IPR005829">
    <property type="entry name" value="Sugar_transporter_CS"/>
</dbReference>
<dbReference type="PROSITE" id="PS00216">
    <property type="entry name" value="SUGAR_TRANSPORT_1"/>
    <property type="match status" value="1"/>
</dbReference>
<gene>
    <name evidence="10" type="primary">iolT_3</name>
    <name evidence="10" type="ORF">ACH61_03051</name>
</gene>
<feature type="domain" description="Major facilitator superfamily (MFS) profile" evidence="9">
    <location>
        <begin position="28"/>
        <end position="366"/>
    </location>
</feature>
<proteinExistence type="inferred from homology"/>
<dbReference type="NCBIfam" id="TIGR00879">
    <property type="entry name" value="SP"/>
    <property type="match status" value="1"/>
</dbReference>
<feature type="transmembrane region" description="Helical" evidence="8">
    <location>
        <begin position="121"/>
        <end position="146"/>
    </location>
</feature>
<feature type="transmembrane region" description="Helical" evidence="8">
    <location>
        <begin position="184"/>
        <end position="206"/>
    </location>
</feature>
<dbReference type="InterPro" id="IPR050814">
    <property type="entry name" value="Myo-inositol_Transporter"/>
</dbReference>
<dbReference type="InterPro" id="IPR005828">
    <property type="entry name" value="MFS_sugar_transport-like"/>
</dbReference>
<feature type="transmembrane region" description="Helical" evidence="8">
    <location>
        <begin position="264"/>
        <end position="284"/>
    </location>
</feature>
<accession>A0A166H376</accession>
<comment type="subcellular location">
    <subcellularLocation>
        <location evidence="1">Cell membrane</location>
        <topology evidence="1">Multi-pass membrane protein</topology>
    </subcellularLocation>
</comment>
<sequence>MSTETTPSSTVTLPPLTPGPHVKRLGTVALIATFGGLLFGYDTGVINGALSPMTIELGLTPFTEGVVTSALLFGAAVGAIAGGRLADGWGRRKTIILLALLFLVGTLACVFAPSFEVMVVGRVLLGLAVGGASGVVPVFLAELAPYEIRGKIAGRNELMIVIGQLAAFVFNAIIGSLWGEGDGVWRIMLAVSALPAIALFFGMLRVPESPRWLISKGRNDEALAVLKTIRSVERAEAEMDDVRTLADEEKEAKRGSWSALKDKWILRIVLVGIGIGVAQQLTGINSIMYYGQTVLVESGFDKQAALIANIAPGVIAVIGGIIGLRLMQTLNRRTTLLLGFSLTTTMHFLIGIAPSPSPSATSSAPS</sequence>
<evidence type="ECO:0000256" key="6">
    <source>
        <dbReference type="ARBA" id="ARBA00023136"/>
    </source>
</evidence>
<dbReference type="PROSITE" id="PS50850">
    <property type="entry name" value="MFS"/>
    <property type="match status" value="1"/>
</dbReference>
<organism evidence="10 11">
    <name type="scientific">Rathayibacter tanaceti</name>
    <dbReference type="NCBI Taxonomy" id="1671680"/>
    <lineage>
        <taxon>Bacteria</taxon>
        <taxon>Bacillati</taxon>
        <taxon>Actinomycetota</taxon>
        <taxon>Actinomycetes</taxon>
        <taxon>Micrococcales</taxon>
        <taxon>Microbacteriaceae</taxon>
        <taxon>Rathayibacter</taxon>
    </lineage>
</organism>
<dbReference type="PANTHER" id="PTHR48020:SF12">
    <property type="entry name" value="PROTON MYO-INOSITOL COTRANSPORTER"/>
    <property type="match status" value="1"/>
</dbReference>
<keyword evidence="4 8" id="KW-0812">Transmembrane</keyword>
<evidence type="ECO:0000256" key="7">
    <source>
        <dbReference type="RuleBase" id="RU003346"/>
    </source>
</evidence>
<feature type="transmembrane region" description="Helical" evidence="8">
    <location>
        <begin position="25"/>
        <end position="46"/>
    </location>
</feature>
<feature type="transmembrane region" description="Helical" evidence="8">
    <location>
        <begin position="158"/>
        <end position="178"/>
    </location>
</feature>
<keyword evidence="6 8" id="KW-0472">Membrane</keyword>
<dbReference type="SUPFAM" id="SSF103473">
    <property type="entry name" value="MFS general substrate transporter"/>
    <property type="match status" value="1"/>
</dbReference>
<comment type="similarity">
    <text evidence="2 7">Belongs to the major facilitator superfamily. Sugar transporter (TC 2.A.1.1) family.</text>
</comment>
<keyword evidence="5 8" id="KW-1133">Transmembrane helix</keyword>
<feature type="transmembrane region" description="Helical" evidence="8">
    <location>
        <begin position="66"/>
        <end position="83"/>
    </location>
</feature>
<reference evidence="10 11" key="1">
    <citation type="submission" date="2015-08" db="EMBL/GenBank/DDBJ databases">
        <title>Draft Genome Sequence of Rathayibacter sp. Strain VKM Ac-2596 Isolated from Leaf Gall Induced by Plant-Parasitic Nematodes.</title>
        <authorList>
            <person name="Vasilenko O.V."/>
            <person name="Starodumova I.P."/>
            <person name="Tarlachkov S.V."/>
            <person name="Dorofeeva L.V."/>
            <person name="Evtushenko L.I."/>
        </authorList>
    </citation>
    <scope>NUCLEOTIDE SEQUENCE [LARGE SCALE GENOMIC DNA]</scope>
    <source>
        <strain evidence="10 11">VKM Ac-2596</strain>
    </source>
</reference>
<evidence type="ECO:0000256" key="8">
    <source>
        <dbReference type="SAM" id="Phobius"/>
    </source>
</evidence>
<dbReference type="PROSITE" id="PS00217">
    <property type="entry name" value="SUGAR_TRANSPORT_2"/>
    <property type="match status" value="1"/>
</dbReference>
<evidence type="ECO:0000313" key="11">
    <source>
        <dbReference type="Proteomes" id="UP000076717"/>
    </source>
</evidence>
<dbReference type="Proteomes" id="UP000076717">
    <property type="component" value="Unassembled WGS sequence"/>
</dbReference>
<dbReference type="PANTHER" id="PTHR48020">
    <property type="entry name" value="PROTON MYO-INOSITOL COTRANSPORTER"/>
    <property type="match status" value="1"/>
</dbReference>
<dbReference type="Gene3D" id="1.20.1250.20">
    <property type="entry name" value="MFS general substrate transporter like domains"/>
    <property type="match status" value="1"/>
</dbReference>
<evidence type="ECO:0000256" key="5">
    <source>
        <dbReference type="ARBA" id="ARBA00022989"/>
    </source>
</evidence>
<evidence type="ECO:0000256" key="2">
    <source>
        <dbReference type="ARBA" id="ARBA00010992"/>
    </source>
</evidence>
<dbReference type="InterPro" id="IPR003663">
    <property type="entry name" value="Sugar/inositol_transpt"/>
</dbReference>
<dbReference type="PATRIC" id="fig|1671680.3.peg.3290"/>
<protein>
    <submittedName>
        <fullName evidence="10">Major myo-inositol transporter IolT</fullName>
    </submittedName>
</protein>
<evidence type="ECO:0000256" key="4">
    <source>
        <dbReference type="ARBA" id="ARBA00022692"/>
    </source>
</evidence>
<evidence type="ECO:0000313" key="10">
    <source>
        <dbReference type="EMBL" id="KZX19854.1"/>
    </source>
</evidence>
<dbReference type="AlphaFoldDB" id="A0A166H376"/>
<dbReference type="InterPro" id="IPR036259">
    <property type="entry name" value="MFS_trans_sf"/>
</dbReference>
<evidence type="ECO:0000256" key="3">
    <source>
        <dbReference type="ARBA" id="ARBA00022448"/>
    </source>
</evidence>
<keyword evidence="11" id="KW-1185">Reference proteome</keyword>
<evidence type="ECO:0000259" key="9">
    <source>
        <dbReference type="PROSITE" id="PS50850"/>
    </source>
</evidence>
<dbReference type="GO" id="GO:0022857">
    <property type="term" value="F:transmembrane transporter activity"/>
    <property type="evidence" value="ECO:0007669"/>
    <property type="project" value="InterPro"/>
</dbReference>
<keyword evidence="3 7" id="KW-0813">Transport</keyword>
<dbReference type="PRINTS" id="PR00171">
    <property type="entry name" value="SUGRTRNSPORT"/>
</dbReference>
<feature type="transmembrane region" description="Helical" evidence="8">
    <location>
        <begin position="336"/>
        <end position="353"/>
    </location>
</feature>
<dbReference type="GO" id="GO:0005886">
    <property type="term" value="C:plasma membrane"/>
    <property type="evidence" value="ECO:0007669"/>
    <property type="project" value="UniProtKB-SubCell"/>
</dbReference>
<comment type="caution">
    <text evidence="10">The sequence shown here is derived from an EMBL/GenBank/DDBJ whole genome shotgun (WGS) entry which is preliminary data.</text>
</comment>
<dbReference type="InterPro" id="IPR020846">
    <property type="entry name" value="MFS_dom"/>
</dbReference>
<dbReference type="EMBL" id="LIIN01000188">
    <property type="protein sequence ID" value="KZX19854.1"/>
    <property type="molecule type" value="Genomic_DNA"/>
</dbReference>
<evidence type="ECO:0000256" key="1">
    <source>
        <dbReference type="ARBA" id="ARBA00004651"/>
    </source>
</evidence>
<feature type="transmembrane region" description="Helical" evidence="8">
    <location>
        <begin position="304"/>
        <end position="324"/>
    </location>
</feature>